<organism evidence="9 10">
    <name type="scientific">Sitophilus oryzae</name>
    <name type="common">Rice weevil</name>
    <name type="synonym">Curculio oryzae</name>
    <dbReference type="NCBI Taxonomy" id="7048"/>
    <lineage>
        <taxon>Eukaryota</taxon>
        <taxon>Metazoa</taxon>
        <taxon>Ecdysozoa</taxon>
        <taxon>Arthropoda</taxon>
        <taxon>Hexapoda</taxon>
        <taxon>Insecta</taxon>
        <taxon>Pterygota</taxon>
        <taxon>Neoptera</taxon>
        <taxon>Endopterygota</taxon>
        <taxon>Coleoptera</taxon>
        <taxon>Polyphaga</taxon>
        <taxon>Cucujiformia</taxon>
        <taxon>Curculionidae</taxon>
        <taxon>Dryophthorinae</taxon>
        <taxon>Sitophilus</taxon>
    </lineage>
</organism>
<evidence type="ECO:0000256" key="4">
    <source>
        <dbReference type="ARBA" id="ARBA00022777"/>
    </source>
</evidence>
<dbReference type="PROSITE" id="PS00107">
    <property type="entry name" value="PROTEIN_KINASE_ATP"/>
    <property type="match status" value="1"/>
</dbReference>
<keyword evidence="2" id="KW-0808">Transferase</keyword>
<reference evidence="10" key="1">
    <citation type="submission" date="2025-08" db="UniProtKB">
        <authorList>
            <consortium name="RefSeq"/>
        </authorList>
    </citation>
    <scope>IDENTIFICATION</scope>
    <source>
        <tissue evidence="10">Gonads</tissue>
    </source>
</reference>
<evidence type="ECO:0000256" key="7">
    <source>
        <dbReference type="RuleBase" id="RU000304"/>
    </source>
</evidence>
<dbReference type="PROSITE" id="PS00108">
    <property type="entry name" value="PROTEIN_KINASE_ST"/>
    <property type="match status" value="1"/>
</dbReference>
<dbReference type="GO" id="GO:0004674">
    <property type="term" value="F:protein serine/threonine kinase activity"/>
    <property type="evidence" value="ECO:0007669"/>
    <property type="project" value="UniProtKB-KW"/>
</dbReference>
<dbReference type="SUPFAM" id="SSF56112">
    <property type="entry name" value="Protein kinase-like (PK-like)"/>
    <property type="match status" value="1"/>
</dbReference>
<evidence type="ECO:0000256" key="6">
    <source>
        <dbReference type="PROSITE-ProRule" id="PRU10141"/>
    </source>
</evidence>
<keyword evidence="5 6" id="KW-0067">ATP-binding</keyword>
<evidence type="ECO:0000256" key="1">
    <source>
        <dbReference type="ARBA" id="ARBA00022527"/>
    </source>
</evidence>
<dbReference type="InterPro" id="IPR000719">
    <property type="entry name" value="Prot_kinase_dom"/>
</dbReference>
<feature type="domain" description="Protein kinase" evidence="8">
    <location>
        <begin position="41"/>
        <end position="301"/>
    </location>
</feature>
<dbReference type="GeneID" id="115888169"/>
<accession>A0A6J2YHZ1</accession>
<dbReference type="FunFam" id="1.10.510.10:FF:000571">
    <property type="entry name" value="Maternal embryonic leucine zipper kinase"/>
    <property type="match status" value="1"/>
</dbReference>
<dbReference type="SMART" id="SM00220">
    <property type="entry name" value="S_TKc"/>
    <property type="match status" value="1"/>
</dbReference>
<dbReference type="PROSITE" id="PS50011">
    <property type="entry name" value="PROTEIN_KINASE_DOM"/>
    <property type="match status" value="1"/>
</dbReference>
<dbReference type="InterPro" id="IPR011009">
    <property type="entry name" value="Kinase-like_dom_sf"/>
</dbReference>
<feature type="binding site" evidence="6">
    <location>
        <position position="70"/>
    </location>
    <ligand>
        <name>ATP</name>
        <dbReference type="ChEBI" id="CHEBI:30616"/>
    </ligand>
</feature>
<evidence type="ECO:0000256" key="3">
    <source>
        <dbReference type="ARBA" id="ARBA00022741"/>
    </source>
</evidence>
<dbReference type="InParanoid" id="A0A6J2YHZ1"/>
<dbReference type="AlphaFoldDB" id="A0A6J2YHZ1"/>
<dbReference type="PANTHER" id="PTHR24347">
    <property type="entry name" value="SERINE/THREONINE-PROTEIN KINASE"/>
    <property type="match status" value="1"/>
</dbReference>
<dbReference type="InterPro" id="IPR017441">
    <property type="entry name" value="Protein_kinase_ATP_BS"/>
</dbReference>
<evidence type="ECO:0000313" key="10">
    <source>
        <dbReference type="RefSeq" id="XP_030763638.1"/>
    </source>
</evidence>
<dbReference type="RefSeq" id="XP_030763638.1">
    <property type="nucleotide sequence ID" value="XM_030907778.1"/>
</dbReference>
<evidence type="ECO:0000313" key="9">
    <source>
        <dbReference type="Proteomes" id="UP000504635"/>
    </source>
</evidence>
<name>A0A6J2YHZ1_SITOR</name>
<evidence type="ECO:0000259" key="8">
    <source>
        <dbReference type="PROSITE" id="PS50011"/>
    </source>
</evidence>
<sequence>MLKNEFKREFCNCFSCASFHLKDRNVKHIRVSDAQKVYDVYDFKEEIGHGTFGIVVLAVEKSNTKQWAVKIVHKNIAGATKLIEVNREIQILKVVDHQNIIYLSKVYESPKKLYMVLELCKAELYKIYKHSKPLSEKVTRRVIYQLADAVSYLHKNDVVHRDIKMENILIADNPKNHNDEYFIKLTDFGLSIVKEGVGIQSLMKDYCGTVLYMPPEILQMKTYSELCDVWSIGIIMYMMLYGSNPFYNQNEEILMHNICFEEPKYITEGVSEQAIQLLKCILEKDPVQRMTASQIKEHPWISEKEGQSLSRGQNIVEMMKQFRFEMNSLTDRKSRGMSIICDGLELPSLSNTKLVKAGIKRSTTKVHKDK</sequence>
<protein>
    <submittedName>
        <fullName evidence="10">Serine/threonine-protein kinase 33-like isoform X1</fullName>
    </submittedName>
</protein>
<evidence type="ECO:0000256" key="2">
    <source>
        <dbReference type="ARBA" id="ARBA00022679"/>
    </source>
</evidence>
<keyword evidence="4" id="KW-0418">Kinase</keyword>
<gene>
    <name evidence="10" type="primary">LOC115888169</name>
</gene>
<dbReference type="KEGG" id="soy:115888169"/>
<keyword evidence="9" id="KW-1185">Reference proteome</keyword>
<dbReference type="FunFam" id="3.30.200.20:FF:000042">
    <property type="entry name" value="Aurora kinase A"/>
    <property type="match status" value="1"/>
</dbReference>
<dbReference type="Pfam" id="PF00069">
    <property type="entry name" value="Pkinase"/>
    <property type="match status" value="1"/>
</dbReference>
<dbReference type="Proteomes" id="UP000504635">
    <property type="component" value="Unplaced"/>
</dbReference>
<proteinExistence type="inferred from homology"/>
<dbReference type="GO" id="GO:0005524">
    <property type="term" value="F:ATP binding"/>
    <property type="evidence" value="ECO:0007669"/>
    <property type="project" value="UniProtKB-UniRule"/>
</dbReference>
<evidence type="ECO:0000256" key="5">
    <source>
        <dbReference type="ARBA" id="ARBA00022840"/>
    </source>
</evidence>
<keyword evidence="1 7" id="KW-0723">Serine/threonine-protein kinase</keyword>
<comment type="similarity">
    <text evidence="7">Belongs to the protein kinase superfamily.</text>
</comment>
<keyword evidence="3 6" id="KW-0547">Nucleotide-binding</keyword>
<dbReference type="InterPro" id="IPR008271">
    <property type="entry name" value="Ser/Thr_kinase_AS"/>
</dbReference>
<dbReference type="Gene3D" id="1.10.510.10">
    <property type="entry name" value="Transferase(Phosphotransferase) domain 1"/>
    <property type="match status" value="1"/>
</dbReference>
<dbReference type="OrthoDB" id="346907at2759"/>